<evidence type="ECO:0000259" key="9">
    <source>
        <dbReference type="PROSITE" id="PS51085"/>
    </source>
</evidence>
<evidence type="ECO:0000313" key="11">
    <source>
        <dbReference type="EMBL" id="SMG26543.1"/>
    </source>
</evidence>
<reference evidence="12" key="1">
    <citation type="submission" date="2017-04" db="EMBL/GenBank/DDBJ databases">
        <authorList>
            <person name="Varghese N."/>
            <person name="Submissions S."/>
        </authorList>
    </citation>
    <scope>NUCLEOTIDE SEQUENCE [LARGE SCALE GENOMIC DNA]</scope>
    <source>
        <strain evidence="12">LMG 29540</strain>
    </source>
</reference>
<dbReference type="GO" id="GO:0046872">
    <property type="term" value="F:metal ion binding"/>
    <property type="evidence" value="ECO:0007669"/>
    <property type="project" value="UniProtKB-KW"/>
</dbReference>
<comment type="cofactor">
    <cofactor evidence="1">
        <name>FMN</name>
        <dbReference type="ChEBI" id="CHEBI:58210"/>
    </cofactor>
</comment>
<keyword evidence="11" id="KW-0808">Transferase</keyword>
<evidence type="ECO:0000256" key="4">
    <source>
        <dbReference type="ARBA" id="ARBA00022714"/>
    </source>
</evidence>
<protein>
    <submittedName>
        <fullName evidence="11">Vanillate O-demethylase ferredoxin subunit</fullName>
    </submittedName>
</protein>
<dbReference type="Proteomes" id="UP000193228">
    <property type="component" value="Unassembled WGS sequence"/>
</dbReference>
<keyword evidence="8" id="KW-0411">Iron-sulfur</keyword>
<evidence type="ECO:0000256" key="8">
    <source>
        <dbReference type="ARBA" id="ARBA00023014"/>
    </source>
</evidence>
<keyword evidence="11" id="KW-0489">Methyltransferase</keyword>
<dbReference type="InterPro" id="IPR017927">
    <property type="entry name" value="FAD-bd_FR_type"/>
</dbReference>
<dbReference type="InterPro" id="IPR054582">
    <property type="entry name" value="DmmA-like_N"/>
</dbReference>
<dbReference type="PROSITE" id="PS00197">
    <property type="entry name" value="2FE2S_FER_1"/>
    <property type="match status" value="1"/>
</dbReference>
<dbReference type="InterPro" id="IPR039261">
    <property type="entry name" value="FNR_nucleotide-bd"/>
</dbReference>
<evidence type="ECO:0000259" key="10">
    <source>
        <dbReference type="PROSITE" id="PS51384"/>
    </source>
</evidence>
<keyword evidence="4" id="KW-0001">2Fe-2S</keyword>
<keyword evidence="2" id="KW-0285">Flavoprotein</keyword>
<evidence type="ECO:0000313" key="12">
    <source>
        <dbReference type="Proteomes" id="UP000193228"/>
    </source>
</evidence>
<dbReference type="Gene3D" id="3.40.50.80">
    <property type="entry name" value="Nucleotide-binding domain of ferredoxin-NADP reductase (FNR) module"/>
    <property type="match status" value="1"/>
</dbReference>
<proteinExistence type="predicted"/>
<dbReference type="SUPFAM" id="SSF63380">
    <property type="entry name" value="Riboflavin synthase domain-like"/>
    <property type="match status" value="1"/>
</dbReference>
<evidence type="ECO:0000256" key="2">
    <source>
        <dbReference type="ARBA" id="ARBA00022630"/>
    </source>
</evidence>
<sequence>MKLVVEKNTPIAPAVRLITLRAEDGAPLPPYTPGAHLSFAIPGTHLHREYSLTGDGYTSDTYEVAVLKRGTGSVWMHALQAGEHVDAQLNNAFALESAEDGHLLIAGGIGITPILSMARRLARDGLPFSLHYASKDPASAPFGAQVTGLGTHCHLHGGSPNALRSKLAGILAAPRADARLYVCGPQAMIADVMQTAQTSGWPAGRIHVELFEGTLPVSGDRPFDVELSLSGLTVHVDAGQSLLDALIAAGVEPLYDCKRGECGMCVTPVLSGELDHRDKYLAASERAANQSICVCVSRARSASITLDL</sequence>
<dbReference type="PROSITE" id="PS51085">
    <property type="entry name" value="2FE2S_FER_2"/>
    <property type="match status" value="1"/>
</dbReference>
<dbReference type="AlphaFoldDB" id="A0A1X7JFJ5"/>
<dbReference type="PROSITE" id="PS51384">
    <property type="entry name" value="FAD_FR"/>
    <property type="match status" value="1"/>
</dbReference>
<dbReference type="GO" id="GO:0051537">
    <property type="term" value="F:2 iron, 2 sulfur cluster binding"/>
    <property type="evidence" value="ECO:0007669"/>
    <property type="project" value="UniProtKB-KW"/>
</dbReference>
<dbReference type="EMBL" id="FXAT01000002">
    <property type="protein sequence ID" value="SMG26543.1"/>
    <property type="molecule type" value="Genomic_DNA"/>
</dbReference>
<evidence type="ECO:0000256" key="1">
    <source>
        <dbReference type="ARBA" id="ARBA00001917"/>
    </source>
</evidence>
<dbReference type="CDD" id="cd00207">
    <property type="entry name" value="fer2"/>
    <property type="match status" value="1"/>
</dbReference>
<dbReference type="PRINTS" id="PR00409">
    <property type="entry name" value="PHDIOXRDTASE"/>
</dbReference>
<dbReference type="SUPFAM" id="SSF54292">
    <property type="entry name" value="2Fe-2S ferredoxin-like"/>
    <property type="match status" value="1"/>
</dbReference>
<keyword evidence="6" id="KW-0560">Oxidoreductase</keyword>
<accession>A0A1X7JFJ5</accession>
<dbReference type="GO" id="GO:0032259">
    <property type="term" value="P:methylation"/>
    <property type="evidence" value="ECO:0007669"/>
    <property type="project" value="UniProtKB-KW"/>
</dbReference>
<dbReference type="STRING" id="1515439.SAMN06265784_102538"/>
<keyword evidence="12" id="KW-1185">Reference proteome</keyword>
<evidence type="ECO:0000256" key="6">
    <source>
        <dbReference type="ARBA" id="ARBA00023002"/>
    </source>
</evidence>
<organism evidence="11 12">
    <name type="scientific">Paraburkholderia susongensis</name>
    <dbReference type="NCBI Taxonomy" id="1515439"/>
    <lineage>
        <taxon>Bacteria</taxon>
        <taxon>Pseudomonadati</taxon>
        <taxon>Pseudomonadota</taxon>
        <taxon>Betaproteobacteria</taxon>
        <taxon>Burkholderiales</taxon>
        <taxon>Burkholderiaceae</taxon>
        <taxon>Paraburkholderia</taxon>
    </lineage>
</organism>
<dbReference type="Pfam" id="PF22290">
    <property type="entry name" value="DmmA-like_N"/>
    <property type="match status" value="1"/>
</dbReference>
<dbReference type="CDD" id="cd06185">
    <property type="entry name" value="PDR_like"/>
    <property type="match status" value="1"/>
</dbReference>
<keyword evidence="5" id="KW-0479">Metal-binding</keyword>
<dbReference type="GO" id="GO:0008168">
    <property type="term" value="F:methyltransferase activity"/>
    <property type="evidence" value="ECO:0007669"/>
    <property type="project" value="UniProtKB-KW"/>
</dbReference>
<evidence type="ECO:0000256" key="7">
    <source>
        <dbReference type="ARBA" id="ARBA00023004"/>
    </source>
</evidence>
<dbReference type="Gene3D" id="2.40.30.10">
    <property type="entry name" value="Translation factors"/>
    <property type="match status" value="1"/>
</dbReference>
<dbReference type="InterPro" id="IPR012675">
    <property type="entry name" value="Beta-grasp_dom_sf"/>
</dbReference>
<keyword evidence="7" id="KW-0408">Iron</keyword>
<dbReference type="InterPro" id="IPR050415">
    <property type="entry name" value="MRET"/>
</dbReference>
<dbReference type="OrthoDB" id="544091at2"/>
<name>A0A1X7JFJ5_9BURK</name>
<dbReference type="InterPro" id="IPR001041">
    <property type="entry name" value="2Fe-2S_ferredoxin-type"/>
</dbReference>
<gene>
    <name evidence="11" type="ORF">SAMN06265784_102538</name>
</gene>
<dbReference type="InterPro" id="IPR006058">
    <property type="entry name" value="2Fe2S_fd_BS"/>
</dbReference>
<feature type="domain" description="2Fe-2S ferredoxin-type" evidence="9">
    <location>
        <begin position="223"/>
        <end position="308"/>
    </location>
</feature>
<dbReference type="InterPro" id="IPR036010">
    <property type="entry name" value="2Fe-2S_ferredoxin-like_sf"/>
</dbReference>
<evidence type="ECO:0000256" key="5">
    <source>
        <dbReference type="ARBA" id="ARBA00022723"/>
    </source>
</evidence>
<dbReference type="PANTHER" id="PTHR47354:SF1">
    <property type="entry name" value="CARNITINE MONOOXYGENASE REDUCTASE SUBUNIT"/>
    <property type="match status" value="1"/>
</dbReference>
<dbReference type="SUPFAM" id="SSF52343">
    <property type="entry name" value="Ferredoxin reductase-like, C-terminal NADP-linked domain"/>
    <property type="match status" value="1"/>
</dbReference>
<dbReference type="GO" id="GO:0016491">
    <property type="term" value="F:oxidoreductase activity"/>
    <property type="evidence" value="ECO:0007669"/>
    <property type="project" value="UniProtKB-KW"/>
</dbReference>
<dbReference type="InterPro" id="IPR017938">
    <property type="entry name" value="Riboflavin_synthase-like_b-brl"/>
</dbReference>
<dbReference type="Pfam" id="PF00111">
    <property type="entry name" value="Fer2"/>
    <property type="match status" value="1"/>
</dbReference>
<dbReference type="PANTHER" id="PTHR47354">
    <property type="entry name" value="NADH OXIDOREDUCTASE HCR"/>
    <property type="match status" value="1"/>
</dbReference>
<dbReference type="RefSeq" id="WP_085481659.1">
    <property type="nucleotide sequence ID" value="NZ_FXAT01000002.1"/>
</dbReference>
<evidence type="ECO:0000256" key="3">
    <source>
        <dbReference type="ARBA" id="ARBA00022643"/>
    </source>
</evidence>
<keyword evidence="3" id="KW-0288">FMN</keyword>
<dbReference type="Gene3D" id="3.10.20.30">
    <property type="match status" value="1"/>
</dbReference>
<feature type="domain" description="FAD-binding FR-type" evidence="10">
    <location>
        <begin position="1"/>
        <end position="106"/>
    </location>
</feature>